<reference evidence="9 10" key="1">
    <citation type="submission" date="2007-10" db="EMBL/GenBank/DDBJ databases">
        <title>Complete sequence of Desulfococcus oleovorans Hxd3.</title>
        <authorList>
            <consortium name="US DOE Joint Genome Institute"/>
            <person name="Copeland A."/>
            <person name="Lucas S."/>
            <person name="Lapidus A."/>
            <person name="Barry K."/>
            <person name="Glavina del Rio T."/>
            <person name="Dalin E."/>
            <person name="Tice H."/>
            <person name="Pitluck S."/>
            <person name="Kiss H."/>
            <person name="Brettin T."/>
            <person name="Bruce D."/>
            <person name="Detter J.C."/>
            <person name="Han C."/>
            <person name="Schmutz J."/>
            <person name="Larimer F."/>
            <person name="Land M."/>
            <person name="Hauser L."/>
            <person name="Kyrpides N."/>
            <person name="Kim E."/>
            <person name="Wawrik B."/>
            <person name="Richardson P."/>
        </authorList>
    </citation>
    <scope>NUCLEOTIDE SEQUENCE [LARGE SCALE GENOMIC DNA]</scope>
    <source>
        <strain evidence="10">DSM 6200 / JCM 39069 / Hxd3</strain>
    </source>
</reference>
<dbReference type="OrthoDB" id="9801330at2"/>
<dbReference type="GO" id="GO:0017148">
    <property type="term" value="P:negative regulation of translation"/>
    <property type="evidence" value="ECO:0007669"/>
    <property type="project" value="TreeGrafter"/>
</dbReference>
<evidence type="ECO:0000256" key="7">
    <source>
        <dbReference type="RuleBase" id="RU003877"/>
    </source>
</evidence>
<comment type="function">
    <text evidence="6 8">This protein is one of the early assembly proteins of the 50S ribosomal subunit, although it is not seen to bind rRNA by itself. It is important during the early stages of 50S assembly.</text>
</comment>
<evidence type="ECO:0000256" key="4">
    <source>
        <dbReference type="ARBA" id="ARBA00023274"/>
    </source>
</evidence>
<dbReference type="GO" id="GO:0022625">
    <property type="term" value="C:cytosolic large ribosomal subunit"/>
    <property type="evidence" value="ECO:0007669"/>
    <property type="project" value="TreeGrafter"/>
</dbReference>
<organism evidence="9 10">
    <name type="scientific">Desulfosudis oleivorans (strain DSM 6200 / JCM 39069 / Hxd3)</name>
    <name type="common">Desulfococcus oleovorans</name>
    <dbReference type="NCBI Taxonomy" id="96561"/>
    <lineage>
        <taxon>Bacteria</taxon>
        <taxon>Pseudomonadati</taxon>
        <taxon>Thermodesulfobacteriota</taxon>
        <taxon>Desulfobacteria</taxon>
        <taxon>Desulfobacterales</taxon>
        <taxon>Desulfosudaceae</taxon>
        <taxon>Desulfosudis</taxon>
    </lineage>
</organism>
<dbReference type="Proteomes" id="UP000008561">
    <property type="component" value="Chromosome"/>
</dbReference>
<dbReference type="GO" id="GO:0006412">
    <property type="term" value="P:translation"/>
    <property type="evidence" value="ECO:0007669"/>
    <property type="project" value="UniProtKB-UniRule"/>
</dbReference>
<dbReference type="NCBIfam" id="TIGR01066">
    <property type="entry name" value="rplM_bact"/>
    <property type="match status" value="1"/>
</dbReference>
<sequence>MKKYTYSARETDKSDKWYLVDADGVILGRMASEIAARLRGKRNPLYTPHADTGDSVVVVNAEKIALTGRKWDQKVYYHHTGYVGGIKAITAKKLLEKKPEDLVVHAVRGMLPKNKLGRALLKKLKVYAGPEHPHSAQQPEPLSIK</sequence>
<evidence type="ECO:0000256" key="3">
    <source>
        <dbReference type="ARBA" id="ARBA00022980"/>
    </source>
</evidence>
<dbReference type="eggNOG" id="COG0102">
    <property type="taxonomic scope" value="Bacteria"/>
</dbReference>
<dbReference type="GO" id="GO:0003729">
    <property type="term" value="F:mRNA binding"/>
    <property type="evidence" value="ECO:0007669"/>
    <property type="project" value="TreeGrafter"/>
</dbReference>
<dbReference type="PIRSF" id="PIRSF002181">
    <property type="entry name" value="Ribosomal_L13"/>
    <property type="match status" value="1"/>
</dbReference>
<evidence type="ECO:0000256" key="2">
    <source>
        <dbReference type="ARBA" id="ARBA00011838"/>
    </source>
</evidence>
<dbReference type="InterPro" id="IPR036899">
    <property type="entry name" value="Ribosomal_uL13_sf"/>
</dbReference>
<gene>
    <name evidence="6 8" type="primary">rplM</name>
    <name evidence="9" type="ordered locus">Dole_0946</name>
</gene>
<dbReference type="CDD" id="cd00392">
    <property type="entry name" value="Ribosomal_L13"/>
    <property type="match status" value="1"/>
</dbReference>
<evidence type="ECO:0000256" key="1">
    <source>
        <dbReference type="ARBA" id="ARBA00006227"/>
    </source>
</evidence>
<dbReference type="STRING" id="96561.Dole_0946"/>
<dbReference type="EMBL" id="CP000859">
    <property type="protein sequence ID" value="ABW66756.1"/>
    <property type="molecule type" value="Genomic_DNA"/>
</dbReference>
<keyword evidence="3 6" id="KW-0689">Ribosomal protein</keyword>
<evidence type="ECO:0000256" key="6">
    <source>
        <dbReference type="HAMAP-Rule" id="MF_01366"/>
    </source>
</evidence>
<comment type="similarity">
    <text evidence="1 6 7">Belongs to the universal ribosomal protein uL13 family.</text>
</comment>
<evidence type="ECO:0000313" key="10">
    <source>
        <dbReference type="Proteomes" id="UP000008561"/>
    </source>
</evidence>
<dbReference type="HAMAP" id="MF_01366">
    <property type="entry name" value="Ribosomal_uL13"/>
    <property type="match status" value="1"/>
</dbReference>
<protein>
    <recommendedName>
        <fullName evidence="5 6">Large ribosomal subunit protein uL13</fullName>
    </recommendedName>
</protein>
<dbReference type="PANTHER" id="PTHR11545">
    <property type="entry name" value="RIBOSOMAL PROTEIN L13"/>
    <property type="match status" value="1"/>
</dbReference>
<proteinExistence type="inferred from homology"/>
<dbReference type="SUPFAM" id="SSF52161">
    <property type="entry name" value="Ribosomal protein L13"/>
    <property type="match status" value="1"/>
</dbReference>
<dbReference type="FunFam" id="3.90.1180.10:FF:000001">
    <property type="entry name" value="50S ribosomal protein L13"/>
    <property type="match status" value="1"/>
</dbReference>
<comment type="subunit">
    <text evidence="2 6">Part of the 50S ribosomal subunit.</text>
</comment>
<evidence type="ECO:0000256" key="8">
    <source>
        <dbReference type="RuleBase" id="RU003878"/>
    </source>
</evidence>
<dbReference type="InterPro" id="IPR023563">
    <property type="entry name" value="Ribosomal_uL13_CS"/>
</dbReference>
<dbReference type="InterPro" id="IPR005823">
    <property type="entry name" value="Ribosomal_uL13_bac-type"/>
</dbReference>
<dbReference type="PROSITE" id="PS00783">
    <property type="entry name" value="RIBOSOMAL_L13"/>
    <property type="match status" value="1"/>
</dbReference>
<dbReference type="GO" id="GO:0003735">
    <property type="term" value="F:structural constituent of ribosome"/>
    <property type="evidence" value="ECO:0007669"/>
    <property type="project" value="InterPro"/>
</dbReference>
<dbReference type="AlphaFoldDB" id="A8ZWE8"/>
<keyword evidence="10" id="KW-1185">Reference proteome</keyword>
<accession>A8ZWE8</accession>
<dbReference type="HOGENOM" id="CLU_082184_2_2_7"/>
<dbReference type="Gene3D" id="3.90.1180.10">
    <property type="entry name" value="Ribosomal protein L13"/>
    <property type="match status" value="1"/>
</dbReference>
<name>A8ZWE8_DESOH</name>
<dbReference type="PANTHER" id="PTHR11545:SF2">
    <property type="entry name" value="LARGE RIBOSOMAL SUBUNIT PROTEIN UL13M"/>
    <property type="match status" value="1"/>
</dbReference>
<dbReference type="KEGG" id="dol:Dole_0946"/>
<dbReference type="RefSeq" id="WP_012174374.1">
    <property type="nucleotide sequence ID" value="NC_009943.1"/>
</dbReference>
<evidence type="ECO:0000256" key="5">
    <source>
        <dbReference type="ARBA" id="ARBA00035201"/>
    </source>
</evidence>
<keyword evidence="4 6" id="KW-0687">Ribonucleoprotein</keyword>
<evidence type="ECO:0000313" key="9">
    <source>
        <dbReference type="EMBL" id="ABW66756.1"/>
    </source>
</evidence>
<dbReference type="InterPro" id="IPR005822">
    <property type="entry name" value="Ribosomal_uL13"/>
</dbReference>
<dbReference type="Pfam" id="PF00572">
    <property type="entry name" value="Ribosomal_L13"/>
    <property type="match status" value="1"/>
</dbReference>